<dbReference type="InterPro" id="IPR051161">
    <property type="entry name" value="Mannose-6P_isomerase_type2"/>
</dbReference>
<dbReference type="PANTHER" id="PTHR46390:SF1">
    <property type="entry name" value="MANNOSE-1-PHOSPHATE GUANYLYLTRANSFERASE"/>
    <property type="match status" value="1"/>
</dbReference>
<dbReference type="FunFam" id="3.90.550.10:FF:000046">
    <property type="entry name" value="Mannose-1-phosphate guanylyltransferase (GDP)"/>
    <property type="match status" value="1"/>
</dbReference>
<dbReference type="SUPFAM" id="SSF53448">
    <property type="entry name" value="Nucleotide-diphospho-sugar transferases"/>
    <property type="match status" value="1"/>
</dbReference>
<evidence type="ECO:0000313" key="10">
    <source>
        <dbReference type="EMBL" id="MRZ54993.1"/>
    </source>
</evidence>
<dbReference type="EMBL" id="WKMO01000006">
    <property type="protein sequence ID" value="MSB73440.1"/>
    <property type="molecule type" value="Genomic_DNA"/>
</dbReference>
<organism evidence="10 12">
    <name type="scientific">Parabacteroides distasonis</name>
    <dbReference type="NCBI Taxonomy" id="823"/>
    <lineage>
        <taxon>Bacteria</taxon>
        <taxon>Pseudomonadati</taxon>
        <taxon>Bacteroidota</taxon>
        <taxon>Bacteroidia</taxon>
        <taxon>Bacteroidales</taxon>
        <taxon>Tannerellaceae</taxon>
        <taxon>Parabacteroides</taxon>
    </lineage>
</organism>
<dbReference type="AlphaFoldDB" id="A0A3E4N221"/>
<dbReference type="OrthoDB" id="9806359at2"/>
<evidence type="ECO:0000313" key="12">
    <source>
        <dbReference type="Proteomes" id="UP000432516"/>
    </source>
</evidence>
<feature type="domain" description="Nucleotidyl transferase" evidence="8">
    <location>
        <begin position="10"/>
        <end position="287"/>
    </location>
</feature>
<dbReference type="Pfam" id="PF00483">
    <property type="entry name" value="NTP_transferase"/>
    <property type="match status" value="1"/>
</dbReference>
<proteinExistence type="inferred from homology"/>
<name>A0A3E4N221_PARDI</name>
<dbReference type="SUPFAM" id="SSF159283">
    <property type="entry name" value="Guanosine diphospho-D-mannose pyrophosphorylase/mannose-6-phosphate isomerase linker domain"/>
    <property type="match status" value="1"/>
</dbReference>
<dbReference type="EC" id="2.7.7.13" evidence="2"/>
<dbReference type="Proteomes" id="UP001198806">
    <property type="component" value="Unassembled WGS sequence"/>
</dbReference>
<evidence type="ECO:0000256" key="7">
    <source>
        <dbReference type="ARBA" id="ARBA00047343"/>
    </source>
</evidence>
<dbReference type="CDD" id="cd02509">
    <property type="entry name" value="GDP-M1P_Guanylyltransferase"/>
    <property type="match status" value="1"/>
</dbReference>
<protein>
    <recommendedName>
        <fullName evidence="2">mannose-1-phosphate guanylyltransferase</fullName>
        <ecNumber evidence="2">2.7.7.13</ecNumber>
    </recommendedName>
</protein>
<evidence type="ECO:0000313" key="9">
    <source>
        <dbReference type="EMBL" id="MCB6516997.1"/>
    </source>
</evidence>
<dbReference type="Gene3D" id="3.90.550.10">
    <property type="entry name" value="Spore Coat Polysaccharide Biosynthesis Protein SpsA, Chain A"/>
    <property type="match status" value="1"/>
</dbReference>
<evidence type="ECO:0000313" key="13">
    <source>
        <dbReference type="Proteomes" id="UP000441609"/>
    </source>
</evidence>
<dbReference type="Proteomes" id="UP000441609">
    <property type="component" value="Unassembled WGS sequence"/>
</dbReference>
<reference evidence="9" key="2">
    <citation type="submission" date="2021-10" db="EMBL/GenBank/DDBJ databases">
        <title>Collection of gut derived symbiotic bacterial strains cultured from healthy donors.</title>
        <authorList>
            <person name="Lin H."/>
            <person name="Littmann E."/>
            <person name="Kohout C."/>
            <person name="Pamer E.G."/>
        </authorList>
    </citation>
    <scope>NUCLEOTIDE SEQUENCE</scope>
    <source>
        <strain evidence="9">DFI.2.94</strain>
    </source>
</reference>
<reference evidence="12 13" key="1">
    <citation type="journal article" date="2019" name="Nat. Med.">
        <title>A library of human gut bacterial isolates paired with longitudinal multiomics data enables mechanistic microbiome research.</title>
        <authorList>
            <person name="Poyet M."/>
            <person name="Groussin M."/>
            <person name="Gibbons S.M."/>
            <person name="Avila-Pacheco J."/>
            <person name="Jiang X."/>
            <person name="Kearney S.M."/>
            <person name="Perrotta A.R."/>
            <person name="Berdy B."/>
            <person name="Zhao S."/>
            <person name="Lieberman T.D."/>
            <person name="Swanson P.K."/>
            <person name="Smith M."/>
            <person name="Roesemann S."/>
            <person name="Alexander J.E."/>
            <person name="Rich S.A."/>
            <person name="Livny J."/>
            <person name="Vlamakis H."/>
            <person name="Clish C."/>
            <person name="Bullock K."/>
            <person name="Deik A."/>
            <person name="Scott J."/>
            <person name="Pierce K.A."/>
            <person name="Xavier R.J."/>
            <person name="Alm E.J."/>
        </authorList>
    </citation>
    <scope>NUCLEOTIDE SEQUENCE [LARGE SCALE GENOMIC DNA]</scope>
    <source>
        <strain evidence="10 12">BIOML-A2</strain>
        <strain evidence="11 13">BIOML-A20</strain>
    </source>
</reference>
<comment type="similarity">
    <text evidence="1">Belongs to the mannose-6-phosphate isomerase type 2 family.</text>
</comment>
<sequence>MEQDNNTHIVIMAGGIGSRFWPMSTPDYPKQFIDVMGVGKSLIQLAVERFSSLCPLSNFWVVTSEQYVGIVQQQLPEIPLDNILAEPEARNTAPCIAYACWKIKCRFPNANIVVTPSDALVIDVIGFRKVIAQALSFTQERKAIVTIGVKPSRPETGYGYIKTFSSSIKNEVVKVEAFKEKPNRKVAEDYLADGHYFWNVGIFVWHVDMIMEAIRKYTPELARVMDNMSLSFYTDDEKRVIGELFPTCEKISIDYAVMEKAKEVYMLSAEFGWSDLGSWGSLHSLLPQDMDGNSAVGSEVRMIDCAGCVVHTSDERKVVIEGLKDYIVAEKNGQLLICRLRNEQMIKEWGR</sequence>
<dbReference type="GO" id="GO:0009298">
    <property type="term" value="P:GDP-mannose biosynthetic process"/>
    <property type="evidence" value="ECO:0007669"/>
    <property type="project" value="TreeGrafter"/>
</dbReference>
<keyword evidence="3 10" id="KW-0808">Transferase</keyword>
<keyword evidence="6" id="KW-0342">GTP-binding</keyword>
<dbReference type="GO" id="GO:0005525">
    <property type="term" value="F:GTP binding"/>
    <property type="evidence" value="ECO:0007669"/>
    <property type="project" value="UniProtKB-KW"/>
</dbReference>
<evidence type="ECO:0000256" key="5">
    <source>
        <dbReference type="ARBA" id="ARBA00022741"/>
    </source>
</evidence>
<dbReference type="InterPro" id="IPR029044">
    <property type="entry name" value="Nucleotide-diphossugar_trans"/>
</dbReference>
<keyword evidence="5" id="KW-0547">Nucleotide-binding</keyword>
<accession>A0A3E4N221</accession>
<dbReference type="EMBL" id="WKNE01000005">
    <property type="protein sequence ID" value="MRZ54993.1"/>
    <property type="molecule type" value="Genomic_DNA"/>
</dbReference>
<comment type="catalytic activity">
    <reaction evidence="7">
        <text>alpha-D-mannose 1-phosphate + GTP + H(+) = GDP-alpha-D-mannose + diphosphate</text>
        <dbReference type="Rhea" id="RHEA:15229"/>
        <dbReference type="ChEBI" id="CHEBI:15378"/>
        <dbReference type="ChEBI" id="CHEBI:33019"/>
        <dbReference type="ChEBI" id="CHEBI:37565"/>
        <dbReference type="ChEBI" id="CHEBI:57527"/>
        <dbReference type="ChEBI" id="CHEBI:58409"/>
        <dbReference type="EC" id="2.7.7.13"/>
    </reaction>
</comment>
<dbReference type="Proteomes" id="UP000432516">
    <property type="component" value="Unassembled WGS sequence"/>
</dbReference>
<evidence type="ECO:0000256" key="1">
    <source>
        <dbReference type="ARBA" id="ARBA00006115"/>
    </source>
</evidence>
<dbReference type="GO" id="GO:0004475">
    <property type="term" value="F:mannose-1-phosphate guanylyltransferase (GTP) activity"/>
    <property type="evidence" value="ECO:0007669"/>
    <property type="project" value="UniProtKB-EC"/>
</dbReference>
<evidence type="ECO:0000256" key="4">
    <source>
        <dbReference type="ARBA" id="ARBA00022695"/>
    </source>
</evidence>
<dbReference type="PANTHER" id="PTHR46390">
    <property type="entry name" value="MANNOSE-1-PHOSPHATE GUANYLYLTRANSFERASE"/>
    <property type="match status" value="1"/>
</dbReference>
<dbReference type="EMBL" id="JAJCNI010000003">
    <property type="protein sequence ID" value="MCB6516997.1"/>
    <property type="molecule type" value="Genomic_DNA"/>
</dbReference>
<gene>
    <name evidence="10" type="ORF">GKD68_09530</name>
    <name evidence="11" type="ORF">GKD70_09115</name>
    <name evidence="9" type="ORF">LI194_04205</name>
</gene>
<evidence type="ECO:0000256" key="6">
    <source>
        <dbReference type="ARBA" id="ARBA00023134"/>
    </source>
</evidence>
<keyword evidence="4 10" id="KW-0548">Nucleotidyltransferase</keyword>
<evidence type="ECO:0000259" key="8">
    <source>
        <dbReference type="Pfam" id="PF00483"/>
    </source>
</evidence>
<dbReference type="GeneID" id="93521744"/>
<evidence type="ECO:0000313" key="11">
    <source>
        <dbReference type="EMBL" id="MSB73440.1"/>
    </source>
</evidence>
<evidence type="ECO:0000256" key="3">
    <source>
        <dbReference type="ARBA" id="ARBA00022679"/>
    </source>
</evidence>
<evidence type="ECO:0000256" key="2">
    <source>
        <dbReference type="ARBA" id="ARBA00012387"/>
    </source>
</evidence>
<dbReference type="InterPro" id="IPR005835">
    <property type="entry name" value="NTP_transferase_dom"/>
</dbReference>
<dbReference type="RefSeq" id="WP_005857867.1">
    <property type="nucleotide sequence ID" value="NZ_BQOC01000001.1"/>
</dbReference>
<dbReference type="InterPro" id="IPR049577">
    <property type="entry name" value="GMPP_N"/>
</dbReference>
<comment type="caution">
    <text evidence="10">The sequence shown here is derived from an EMBL/GenBank/DDBJ whole genome shotgun (WGS) entry which is preliminary data.</text>
</comment>